<reference evidence="1" key="1">
    <citation type="journal article" date="2022" name="bioRxiv">
        <title>Population genetic analysis of Ophidiomyces ophidiicola, the causative agent of snake fungal disease, indicates recent introductions to the USA.</title>
        <authorList>
            <person name="Ladner J.T."/>
            <person name="Palmer J.M."/>
            <person name="Ettinger C.L."/>
            <person name="Stajich J.E."/>
            <person name="Farrell T.M."/>
            <person name="Glorioso B.M."/>
            <person name="Lawson B."/>
            <person name="Price S.J."/>
            <person name="Stengle A.G."/>
            <person name="Grear D.A."/>
            <person name="Lorch J.M."/>
        </authorList>
    </citation>
    <scope>NUCLEOTIDE SEQUENCE</scope>
    <source>
        <strain evidence="1">NWHC 24266-5</strain>
    </source>
</reference>
<name>A0ACB8V0A3_9EURO</name>
<organism evidence="1">
    <name type="scientific">Ophidiomyces ophidiicola</name>
    <dbReference type="NCBI Taxonomy" id="1387563"/>
    <lineage>
        <taxon>Eukaryota</taxon>
        <taxon>Fungi</taxon>
        <taxon>Dikarya</taxon>
        <taxon>Ascomycota</taxon>
        <taxon>Pezizomycotina</taxon>
        <taxon>Eurotiomycetes</taxon>
        <taxon>Eurotiomycetidae</taxon>
        <taxon>Onygenales</taxon>
        <taxon>Onygenaceae</taxon>
        <taxon>Ophidiomyces</taxon>
    </lineage>
</organism>
<protein>
    <submittedName>
        <fullName evidence="1">Uncharacterized protein</fullName>
    </submittedName>
</protein>
<dbReference type="EMBL" id="JALBCA010000040">
    <property type="protein sequence ID" value="KAI2387281.1"/>
    <property type="molecule type" value="Genomic_DNA"/>
</dbReference>
<sequence>MWGEDPQDAGDSSDIEGFEGGRVGLLEAIFDEEATAATFAPIRLENTAVLGTKEDEWLFVDTESPEESGFQITSNMGNSFVQLLTRSAVLIALGVAGGGGAAGCTNDAVVEDRRSAEGGGGIEFDGVRE</sequence>
<accession>A0ACB8V0A3</accession>
<gene>
    <name evidence="1" type="ORF">LOY88_003150</name>
</gene>
<comment type="caution">
    <text evidence="1">The sequence shown here is derived from an EMBL/GenBank/DDBJ whole genome shotgun (WGS) entry which is preliminary data.</text>
</comment>
<proteinExistence type="predicted"/>
<evidence type="ECO:0000313" key="1">
    <source>
        <dbReference type="EMBL" id="KAI2387281.1"/>
    </source>
</evidence>